<reference evidence="1 2" key="1">
    <citation type="submission" date="2023-01" db="EMBL/GenBank/DDBJ databases">
        <authorList>
            <person name="Kreplak J."/>
        </authorList>
    </citation>
    <scope>NUCLEOTIDE SEQUENCE [LARGE SCALE GENOMIC DNA]</scope>
</reference>
<dbReference type="EMBL" id="OX451738">
    <property type="protein sequence ID" value="CAI8605050.1"/>
    <property type="molecule type" value="Genomic_DNA"/>
</dbReference>
<sequence>MRMGKPLVPAVDRRTDVGESQGWSSFIVNGVNAVEAIVNAPSEYSWTLKACCLCSHQRWSASENLEKHDQWHRCRNTKKDRWHLKTEPEKHNEPALMYCVGWACARENQSDYHAAKNQQPRDLDAHIIGTGGGDDGTHHRLLHECRL</sequence>
<evidence type="ECO:0000313" key="1">
    <source>
        <dbReference type="EMBL" id="CAI8605050.1"/>
    </source>
</evidence>
<dbReference type="AlphaFoldDB" id="A0AAV1A2Z3"/>
<evidence type="ECO:0008006" key="3">
    <source>
        <dbReference type="Google" id="ProtNLM"/>
    </source>
</evidence>
<gene>
    <name evidence="1" type="ORF">VFH_III163760</name>
</gene>
<protein>
    <recommendedName>
        <fullName evidence="3">C2H2-type domain-containing protein</fullName>
    </recommendedName>
</protein>
<organism evidence="1 2">
    <name type="scientific">Vicia faba</name>
    <name type="common">Broad bean</name>
    <name type="synonym">Faba vulgaris</name>
    <dbReference type="NCBI Taxonomy" id="3906"/>
    <lineage>
        <taxon>Eukaryota</taxon>
        <taxon>Viridiplantae</taxon>
        <taxon>Streptophyta</taxon>
        <taxon>Embryophyta</taxon>
        <taxon>Tracheophyta</taxon>
        <taxon>Spermatophyta</taxon>
        <taxon>Magnoliopsida</taxon>
        <taxon>eudicotyledons</taxon>
        <taxon>Gunneridae</taxon>
        <taxon>Pentapetalae</taxon>
        <taxon>rosids</taxon>
        <taxon>fabids</taxon>
        <taxon>Fabales</taxon>
        <taxon>Fabaceae</taxon>
        <taxon>Papilionoideae</taxon>
        <taxon>50 kb inversion clade</taxon>
        <taxon>NPAAA clade</taxon>
        <taxon>Hologalegina</taxon>
        <taxon>IRL clade</taxon>
        <taxon>Fabeae</taxon>
        <taxon>Vicia</taxon>
    </lineage>
</organism>
<accession>A0AAV1A2Z3</accession>
<name>A0AAV1A2Z3_VICFA</name>
<proteinExistence type="predicted"/>
<evidence type="ECO:0000313" key="2">
    <source>
        <dbReference type="Proteomes" id="UP001157006"/>
    </source>
</evidence>
<dbReference type="Proteomes" id="UP001157006">
    <property type="component" value="Chromosome 3"/>
</dbReference>
<keyword evidence="2" id="KW-1185">Reference proteome</keyword>